<dbReference type="AlphaFoldDB" id="A0A429ZFC7"/>
<gene>
    <name evidence="2" type="ORF">CBF35_13080</name>
</gene>
<dbReference type="OrthoDB" id="9788195at2"/>
<comment type="caution">
    <text evidence="2">The sequence shown here is derived from an EMBL/GenBank/DDBJ whole genome shotgun (WGS) entry which is preliminary data.</text>
</comment>
<proteinExistence type="predicted"/>
<evidence type="ECO:0000313" key="3">
    <source>
        <dbReference type="Proteomes" id="UP000287239"/>
    </source>
</evidence>
<feature type="transmembrane region" description="Helical" evidence="1">
    <location>
        <begin position="227"/>
        <end position="246"/>
    </location>
</feature>
<dbReference type="Proteomes" id="UP000287239">
    <property type="component" value="Unassembled WGS sequence"/>
</dbReference>
<sequence>MKLYNHYLVLHLQSLMVYKTSFILTTLGQFFVSFNVFLGVYFMFVRFSSVKGYSYQEVLLCFSILLLSFALAECFFRGFDQFSTMIGNGEFDRVLLRPRSPILQVLGSKIEFSRVGRMLQGLTMFVYAVKTSPIQWTSLKLFTVGLMLIGGVVVFASIYLIYAALCFFTLEGLEFMNVLTDGAREYGKYPVDIYGKVVLKIATFIVPFALIQYYPFLYLIDQTSNPLVTLLPVVACLFAVPSYLLWRFGLHHYKSTGS</sequence>
<protein>
    <recommendedName>
        <fullName evidence="4">ABC transporter permease</fullName>
    </recommendedName>
</protein>
<feature type="transmembrane region" description="Helical" evidence="1">
    <location>
        <begin position="20"/>
        <end position="45"/>
    </location>
</feature>
<evidence type="ECO:0008006" key="4">
    <source>
        <dbReference type="Google" id="ProtNLM"/>
    </source>
</evidence>
<feature type="transmembrane region" description="Helical" evidence="1">
    <location>
        <begin position="197"/>
        <end position="215"/>
    </location>
</feature>
<reference evidence="2 3" key="1">
    <citation type="submission" date="2017-05" db="EMBL/GenBank/DDBJ databases">
        <title>Vagococcus spp. assemblies.</title>
        <authorList>
            <person name="Gulvik C.A."/>
        </authorList>
    </citation>
    <scope>NUCLEOTIDE SEQUENCE [LARGE SCALE GENOMIC DNA]</scope>
    <source>
        <strain evidence="2 3">NCFB 2777</strain>
    </source>
</reference>
<dbReference type="Pfam" id="PF06182">
    <property type="entry name" value="ABC2_membrane_6"/>
    <property type="match status" value="1"/>
</dbReference>
<feature type="transmembrane region" description="Helical" evidence="1">
    <location>
        <begin position="57"/>
        <end position="79"/>
    </location>
</feature>
<feature type="transmembrane region" description="Helical" evidence="1">
    <location>
        <begin position="141"/>
        <end position="170"/>
    </location>
</feature>
<evidence type="ECO:0000256" key="1">
    <source>
        <dbReference type="SAM" id="Phobius"/>
    </source>
</evidence>
<dbReference type="RefSeq" id="WP_126781859.1">
    <property type="nucleotide sequence ID" value="NZ_NGJU01000023.1"/>
</dbReference>
<keyword evidence="1" id="KW-1133">Transmembrane helix</keyword>
<dbReference type="GeneID" id="98569278"/>
<name>A0A429ZFC7_9ENTE</name>
<keyword evidence="3" id="KW-1185">Reference proteome</keyword>
<keyword evidence="1" id="KW-0812">Transmembrane</keyword>
<dbReference type="PANTHER" id="PTHR36833">
    <property type="entry name" value="SLR0610 PROTEIN-RELATED"/>
    <property type="match status" value="1"/>
</dbReference>
<evidence type="ECO:0000313" key="2">
    <source>
        <dbReference type="EMBL" id="RST92380.1"/>
    </source>
</evidence>
<keyword evidence="1" id="KW-0472">Membrane</keyword>
<dbReference type="EMBL" id="NGJU01000023">
    <property type="protein sequence ID" value="RST92380.1"/>
    <property type="molecule type" value="Genomic_DNA"/>
</dbReference>
<dbReference type="InterPro" id="IPR010390">
    <property type="entry name" value="ABC-2_transporter-like"/>
</dbReference>
<dbReference type="PANTHER" id="PTHR36833:SF1">
    <property type="entry name" value="INTEGRAL MEMBRANE TRANSPORT PROTEIN"/>
    <property type="match status" value="1"/>
</dbReference>
<accession>A0A429ZFC7</accession>
<organism evidence="2 3">
    <name type="scientific">Vagococcus salmoninarum</name>
    <dbReference type="NCBI Taxonomy" id="2739"/>
    <lineage>
        <taxon>Bacteria</taxon>
        <taxon>Bacillati</taxon>
        <taxon>Bacillota</taxon>
        <taxon>Bacilli</taxon>
        <taxon>Lactobacillales</taxon>
        <taxon>Enterococcaceae</taxon>
        <taxon>Vagococcus</taxon>
    </lineage>
</organism>